<dbReference type="HOGENOM" id="CLU_1332025_0_0_1"/>
<feature type="compositionally biased region" description="Polar residues" evidence="1">
    <location>
        <begin position="19"/>
        <end position="28"/>
    </location>
</feature>
<evidence type="ECO:0000313" key="3">
    <source>
        <dbReference type="Proteomes" id="UP000027222"/>
    </source>
</evidence>
<evidence type="ECO:0000256" key="1">
    <source>
        <dbReference type="SAM" id="MobiDB-lite"/>
    </source>
</evidence>
<sequence length="206" mass="23105">MFKYTGTTHERLGGKQVPMLQSKQSETFTEGEGELVNQASNIQKGVLRDDNESGDPPSNGTPPRVQFGPKYGPDRKEAEEFWRTASSQKCPCGSNFGYDRQGRARYHLLICDYATANTALVPLSLVKNTTAVNQDPAEDEEDIFERQRALYWLSVLEENCGCHSEIGRDSDREVRHLLPGCKYLKLRDRIAAGSFEDIVDDEGRGL</sequence>
<protein>
    <submittedName>
        <fullName evidence="2">Uncharacterized protein</fullName>
    </submittedName>
</protein>
<feature type="region of interest" description="Disordered" evidence="1">
    <location>
        <begin position="1"/>
        <end position="72"/>
    </location>
</feature>
<gene>
    <name evidence="2" type="ORF">GALMADRAFT_232768</name>
</gene>
<reference evidence="3" key="1">
    <citation type="journal article" date="2014" name="Proc. Natl. Acad. Sci. U.S.A.">
        <title>Extensive sampling of basidiomycete genomes demonstrates inadequacy of the white-rot/brown-rot paradigm for wood decay fungi.</title>
        <authorList>
            <person name="Riley R."/>
            <person name="Salamov A.A."/>
            <person name="Brown D.W."/>
            <person name="Nagy L.G."/>
            <person name="Floudas D."/>
            <person name="Held B.W."/>
            <person name="Levasseur A."/>
            <person name="Lombard V."/>
            <person name="Morin E."/>
            <person name="Otillar R."/>
            <person name="Lindquist E.A."/>
            <person name="Sun H."/>
            <person name="LaButti K.M."/>
            <person name="Schmutz J."/>
            <person name="Jabbour D."/>
            <person name="Luo H."/>
            <person name="Baker S.E."/>
            <person name="Pisabarro A.G."/>
            <person name="Walton J.D."/>
            <person name="Blanchette R.A."/>
            <person name="Henrissat B."/>
            <person name="Martin F."/>
            <person name="Cullen D."/>
            <person name="Hibbett D.S."/>
            <person name="Grigoriev I.V."/>
        </authorList>
    </citation>
    <scope>NUCLEOTIDE SEQUENCE [LARGE SCALE GENOMIC DNA]</scope>
    <source>
        <strain evidence="3">CBS 339.88</strain>
    </source>
</reference>
<dbReference type="EMBL" id="KL142429">
    <property type="protein sequence ID" value="KDR65982.1"/>
    <property type="molecule type" value="Genomic_DNA"/>
</dbReference>
<accession>A0A067S7U0</accession>
<keyword evidence="3" id="KW-1185">Reference proteome</keyword>
<name>A0A067S7U0_GALM3</name>
<evidence type="ECO:0000313" key="2">
    <source>
        <dbReference type="EMBL" id="KDR65982.1"/>
    </source>
</evidence>
<proteinExistence type="predicted"/>
<organism evidence="2 3">
    <name type="scientific">Galerina marginata (strain CBS 339.88)</name>
    <dbReference type="NCBI Taxonomy" id="685588"/>
    <lineage>
        <taxon>Eukaryota</taxon>
        <taxon>Fungi</taxon>
        <taxon>Dikarya</taxon>
        <taxon>Basidiomycota</taxon>
        <taxon>Agaricomycotina</taxon>
        <taxon>Agaricomycetes</taxon>
        <taxon>Agaricomycetidae</taxon>
        <taxon>Agaricales</taxon>
        <taxon>Agaricineae</taxon>
        <taxon>Strophariaceae</taxon>
        <taxon>Galerina</taxon>
    </lineage>
</organism>
<dbReference type="AlphaFoldDB" id="A0A067S7U0"/>
<dbReference type="Proteomes" id="UP000027222">
    <property type="component" value="Unassembled WGS sequence"/>
</dbReference>